<keyword evidence="2" id="KW-0460">Magnesium</keyword>
<dbReference type="EMBL" id="RJVO01000003">
    <property type="protein sequence ID" value="ROH91111.1"/>
    <property type="molecule type" value="Genomic_DNA"/>
</dbReference>
<dbReference type="InterPro" id="IPR036412">
    <property type="entry name" value="HAD-like_sf"/>
</dbReference>
<evidence type="ECO:0000313" key="4">
    <source>
        <dbReference type="Proteomes" id="UP000282106"/>
    </source>
</evidence>
<proteinExistence type="predicted"/>
<reference evidence="3 4" key="1">
    <citation type="submission" date="2018-10" db="EMBL/GenBank/DDBJ databases">
        <authorList>
            <person name="Chen W.-M."/>
        </authorList>
    </citation>
    <scope>NUCLEOTIDE SEQUENCE [LARGE SCALE GENOMIC DNA]</scope>
    <source>
        <strain evidence="3 4">THS-13</strain>
    </source>
</reference>
<dbReference type="FunFam" id="3.40.50.1000:FF:000022">
    <property type="entry name" value="Phosphoglycolate phosphatase"/>
    <property type="match status" value="1"/>
</dbReference>
<dbReference type="Gene3D" id="1.10.150.240">
    <property type="entry name" value="Putative phosphatase, domain 2"/>
    <property type="match status" value="1"/>
</dbReference>
<keyword evidence="1 3" id="KW-0378">Hydrolase</keyword>
<dbReference type="InterPro" id="IPR050155">
    <property type="entry name" value="HAD-like_hydrolase_sf"/>
</dbReference>
<dbReference type="RefSeq" id="WP_123211566.1">
    <property type="nucleotide sequence ID" value="NZ_RJVO01000003.1"/>
</dbReference>
<dbReference type="InterPro" id="IPR006439">
    <property type="entry name" value="HAD-SF_hydro_IA"/>
</dbReference>
<sequence length="223" mass="23711">MSTSSPGRAARAFFFDLDGTLVDTAPDLGGAANHVRLSLGLPPLPLLDYRPVASAGARGLLGKALGISPEHADFPRHRDAFLAHYAEHLADQSPLFEGFETVLATYAAHGLAWGVMTNKPKRYTDALMAALGLDRRAAAVVSADEVAQAKPAPDGLLLACERAGLKPEDCWYVGDDQRDILAGRAAGMRTVAAAWGYEGPHPIHTWGAELILARPIDLLELIA</sequence>
<comment type="caution">
    <text evidence="3">The sequence shown here is derived from an EMBL/GenBank/DDBJ whole genome shotgun (WGS) entry which is preliminary data.</text>
</comment>
<dbReference type="SFLD" id="SFLDS00003">
    <property type="entry name" value="Haloacid_Dehalogenase"/>
    <property type="match status" value="1"/>
</dbReference>
<evidence type="ECO:0000256" key="1">
    <source>
        <dbReference type="ARBA" id="ARBA00022801"/>
    </source>
</evidence>
<evidence type="ECO:0000313" key="3">
    <source>
        <dbReference type="EMBL" id="ROH91111.1"/>
    </source>
</evidence>
<dbReference type="NCBIfam" id="TIGR01549">
    <property type="entry name" value="HAD-SF-IA-v1"/>
    <property type="match status" value="1"/>
</dbReference>
<organism evidence="3 4">
    <name type="scientific">Stagnimonas aquatica</name>
    <dbReference type="NCBI Taxonomy" id="2689987"/>
    <lineage>
        <taxon>Bacteria</taxon>
        <taxon>Pseudomonadati</taxon>
        <taxon>Pseudomonadota</taxon>
        <taxon>Gammaproteobacteria</taxon>
        <taxon>Nevskiales</taxon>
        <taxon>Nevskiaceae</taxon>
        <taxon>Stagnimonas</taxon>
    </lineage>
</organism>
<dbReference type="PANTHER" id="PTHR43434:SF23">
    <property type="entry name" value="PHOSPHOGLYCOLATE PHOSPHATASE"/>
    <property type="match status" value="1"/>
</dbReference>
<dbReference type="FunCoup" id="A0A3N0VEJ3">
    <property type="interactions" value="461"/>
</dbReference>
<dbReference type="InterPro" id="IPR023198">
    <property type="entry name" value="PGP-like_dom2"/>
</dbReference>
<dbReference type="GO" id="GO:0008967">
    <property type="term" value="F:phosphoglycolate phosphatase activity"/>
    <property type="evidence" value="ECO:0007669"/>
    <property type="project" value="TreeGrafter"/>
</dbReference>
<dbReference type="SFLD" id="SFLDG01129">
    <property type="entry name" value="C1.5:_HAD__Beta-PGM__Phosphata"/>
    <property type="match status" value="1"/>
</dbReference>
<keyword evidence="4" id="KW-1185">Reference proteome</keyword>
<dbReference type="GO" id="GO:0005829">
    <property type="term" value="C:cytosol"/>
    <property type="evidence" value="ECO:0007669"/>
    <property type="project" value="TreeGrafter"/>
</dbReference>
<gene>
    <name evidence="3" type="ORF">ED208_09125</name>
</gene>
<evidence type="ECO:0000256" key="2">
    <source>
        <dbReference type="ARBA" id="ARBA00022842"/>
    </source>
</evidence>
<dbReference type="InterPro" id="IPR023214">
    <property type="entry name" value="HAD_sf"/>
</dbReference>
<dbReference type="Pfam" id="PF00702">
    <property type="entry name" value="Hydrolase"/>
    <property type="match status" value="1"/>
</dbReference>
<name>A0A3N0VEJ3_9GAMM</name>
<dbReference type="Proteomes" id="UP000282106">
    <property type="component" value="Unassembled WGS sequence"/>
</dbReference>
<protein>
    <submittedName>
        <fullName evidence="3">HAD family hydrolase</fullName>
    </submittedName>
</protein>
<dbReference type="SFLD" id="SFLDG01135">
    <property type="entry name" value="C1.5.6:_HAD__Beta-PGM__Phospha"/>
    <property type="match status" value="1"/>
</dbReference>
<dbReference type="GO" id="GO:0006281">
    <property type="term" value="P:DNA repair"/>
    <property type="evidence" value="ECO:0007669"/>
    <property type="project" value="TreeGrafter"/>
</dbReference>
<dbReference type="InParanoid" id="A0A3N0VEJ3"/>
<dbReference type="NCBIfam" id="TIGR01509">
    <property type="entry name" value="HAD-SF-IA-v3"/>
    <property type="match status" value="1"/>
</dbReference>
<dbReference type="AlphaFoldDB" id="A0A3N0VEJ3"/>
<accession>A0A3N0VEJ3</accession>
<dbReference type="GO" id="GO:0046872">
    <property type="term" value="F:metal ion binding"/>
    <property type="evidence" value="ECO:0007669"/>
    <property type="project" value="UniProtKB-KW"/>
</dbReference>
<dbReference type="PANTHER" id="PTHR43434">
    <property type="entry name" value="PHOSPHOGLYCOLATE PHOSPHATASE"/>
    <property type="match status" value="1"/>
</dbReference>
<dbReference type="Gene3D" id="3.40.50.1000">
    <property type="entry name" value="HAD superfamily/HAD-like"/>
    <property type="match status" value="1"/>
</dbReference>
<dbReference type="SUPFAM" id="SSF56784">
    <property type="entry name" value="HAD-like"/>
    <property type="match status" value="1"/>
</dbReference>